<keyword evidence="1" id="KW-0472">Membrane</keyword>
<keyword evidence="1" id="KW-1133">Transmembrane helix</keyword>
<dbReference type="Proteomes" id="UP000005596">
    <property type="component" value="Unassembled WGS sequence"/>
</dbReference>
<dbReference type="BioCyc" id="HINF375063:G119K-834-MONOMER"/>
<dbReference type="AlphaFoldDB" id="A4NX25"/>
<sequence length="28" mass="3041">MWFTIGLGILAIISIAAFIFANYAAKHS</sequence>
<reference evidence="2 3" key="1">
    <citation type="journal article" date="2007" name="Genome Biol.">
        <title>Characterization and modeling of the Haemophilus influenzae core and supragenomes based on the complete genomic sequences of Rd and 12 clinical nontypeable strains.</title>
        <authorList>
            <person name="Hogg J.S."/>
            <person name="Hu F.Z."/>
            <person name="Janto B."/>
            <person name="Boissy R."/>
            <person name="Hayes J."/>
            <person name="Keefe R."/>
            <person name="Post J.C."/>
            <person name="Ehrlich G.D."/>
        </authorList>
    </citation>
    <scope>NUCLEOTIDE SEQUENCE [LARGE SCALE GENOMIC DNA]</scope>
    <source>
        <strain evidence="2 3">22.4-21</strain>
    </source>
</reference>
<protein>
    <submittedName>
        <fullName evidence="2">Uncharacterized protein</fullName>
    </submittedName>
</protein>
<name>A4NX25_HAEIF</name>
<accession>A4NX25</accession>
<dbReference type="EMBL" id="AAZJ01000003">
    <property type="protein sequence ID" value="EDK14339.1"/>
    <property type="molecule type" value="Genomic_DNA"/>
</dbReference>
<gene>
    <name evidence="2" type="ORF">CGSHiR3021_07827</name>
</gene>
<proteinExistence type="predicted"/>
<keyword evidence="1" id="KW-0812">Transmembrane</keyword>
<evidence type="ECO:0000256" key="1">
    <source>
        <dbReference type="SAM" id="Phobius"/>
    </source>
</evidence>
<evidence type="ECO:0000313" key="2">
    <source>
        <dbReference type="EMBL" id="EDK14339.1"/>
    </source>
</evidence>
<evidence type="ECO:0000313" key="3">
    <source>
        <dbReference type="Proteomes" id="UP000005596"/>
    </source>
</evidence>
<organism evidence="2 3">
    <name type="scientific">Haemophilus influenzae 22.4-21</name>
    <dbReference type="NCBI Taxonomy" id="375063"/>
    <lineage>
        <taxon>Bacteria</taxon>
        <taxon>Pseudomonadati</taxon>
        <taxon>Pseudomonadota</taxon>
        <taxon>Gammaproteobacteria</taxon>
        <taxon>Pasteurellales</taxon>
        <taxon>Pasteurellaceae</taxon>
        <taxon>Haemophilus</taxon>
    </lineage>
</organism>
<feature type="transmembrane region" description="Helical" evidence="1">
    <location>
        <begin position="6"/>
        <end position="25"/>
    </location>
</feature>